<reference evidence="3" key="2">
    <citation type="submission" date="2013-12" db="EMBL/GenBank/DDBJ databases">
        <title>Evolution of pathogenesis and genome organization in the Tremellales.</title>
        <authorList>
            <person name="Cuomo C."/>
            <person name="Litvintseva A."/>
            <person name="Heitman J."/>
            <person name="Chen Y."/>
            <person name="Sun S."/>
            <person name="Springer D."/>
            <person name="Dromer F."/>
            <person name="Young S."/>
            <person name="Zeng Q."/>
            <person name="Chapman S."/>
            <person name="Gujja S."/>
            <person name="Saif S."/>
            <person name="Birren B."/>
        </authorList>
    </citation>
    <scope>NUCLEOTIDE SEQUENCE [LARGE SCALE GENOMIC DNA]</scope>
    <source>
        <strain evidence="3">BCC8398</strain>
    </source>
</reference>
<feature type="region of interest" description="Disordered" evidence="1">
    <location>
        <begin position="1"/>
        <end position="105"/>
    </location>
</feature>
<name>A0A1B9GN87_9TREE</name>
<dbReference type="Proteomes" id="UP000092666">
    <property type="component" value="Unassembled WGS sequence"/>
</dbReference>
<protein>
    <submittedName>
        <fullName evidence="2">Uncharacterized protein</fullName>
    </submittedName>
</protein>
<gene>
    <name evidence="2" type="ORF">I316_05883</name>
</gene>
<sequence length="163" mass="17843">MAASNAAAGPPSEAAGSSSRLYPTTRPNNSNYTSVPISFEPSSGSSADSATNLNLNNRNLGWTGQRPSILTQQSYNLQPERPGDQSRRSTLPHPPSSSRTNSDPYPLMVVEHPTFMGLAQPAPRMKHQGVYHYVYVWLSTSLKEDVKGRRALDTGWSIYSHQP</sequence>
<accession>A0A1B9GN87</accession>
<dbReference type="EMBL" id="KI669508">
    <property type="protein sequence ID" value="OCF32457.1"/>
    <property type="molecule type" value="Genomic_DNA"/>
</dbReference>
<evidence type="ECO:0000313" key="2">
    <source>
        <dbReference type="EMBL" id="OCF32457.1"/>
    </source>
</evidence>
<evidence type="ECO:0000313" key="3">
    <source>
        <dbReference type="Proteomes" id="UP000092666"/>
    </source>
</evidence>
<keyword evidence="3" id="KW-1185">Reference proteome</keyword>
<feature type="compositionally biased region" description="Low complexity" evidence="1">
    <location>
        <begin position="1"/>
        <end position="19"/>
    </location>
</feature>
<proteinExistence type="predicted"/>
<feature type="compositionally biased region" description="Polar residues" evidence="1">
    <location>
        <begin position="20"/>
        <end position="77"/>
    </location>
</feature>
<evidence type="ECO:0000256" key="1">
    <source>
        <dbReference type="SAM" id="MobiDB-lite"/>
    </source>
</evidence>
<organism evidence="2 3">
    <name type="scientific">Kwoniella heveanensis BCC8398</name>
    <dbReference type="NCBI Taxonomy" id="1296120"/>
    <lineage>
        <taxon>Eukaryota</taxon>
        <taxon>Fungi</taxon>
        <taxon>Dikarya</taxon>
        <taxon>Basidiomycota</taxon>
        <taxon>Agaricomycotina</taxon>
        <taxon>Tremellomycetes</taxon>
        <taxon>Tremellales</taxon>
        <taxon>Cryptococcaceae</taxon>
        <taxon>Kwoniella</taxon>
    </lineage>
</organism>
<dbReference type="AlphaFoldDB" id="A0A1B9GN87"/>
<reference evidence="2 3" key="1">
    <citation type="submission" date="2013-07" db="EMBL/GenBank/DDBJ databases">
        <title>The Genome Sequence of Cryptococcus heveanensis BCC8398.</title>
        <authorList>
            <consortium name="The Broad Institute Genome Sequencing Platform"/>
            <person name="Cuomo C."/>
            <person name="Litvintseva A."/>
            <person name="Chen Y."/>
            <person name="Heitman J."/>
            <person name="Sun S."/>
            <person name="Springer D."/>
            <person name="Dromer F."/>
            <person name="Young S.K."/>
            <person name="Zeng Q."/>
            <person name="Gargeya S."/>
            <person name="Fitzgerald M."/>
            <person name="Abouelleil A."/>
            <person name="Alvarado L."/>
            <person name="Berlin A.M."/>
            <person name="Chapman S.B."/>
            <person name="Dewar J."/>
            <person name="Goldberg J."/>
            <person name="Griggs A."/>
            <person name="Gujja S."/>
            <person name="Hansen M."/>
            <person name="Howarth C."/>
            <person name="Imamovic A."/>
            <person name="Larimer J."/>
            <person name="McCowan C."/>
            <person name="Murphy C."/>
            <person name="Pearson M."/>
            <person name="Priest M."/>
            <person name="Roberts A."/>
            <person name="Saif S."/>
            <person name="Shea T."/>
            <person name="Sykes S."/>
            <person name="Wortman J."/>
            <person name="Nusbaum C."/>
            <person name="Birren B."/>
        </authorList>
    </citation>
    <scope>NUCLEOTIDE SEQUENCE [LARGE SCALE GENOMIC DNA]</scope>
    <source>
        <strain evidence="2 3">BCC8398</strain>
    </source>
</reference>